<name>A0A1M6KIC5_9FLAO</name>
<dbReference type="EMBL" id="FQYP01000011">
    <property type="protein sequence ID" value="SHJ58640.1"/>
    <property type="molecule type" value="Genomic_DNA"/>
</dbReference>
<gene>
    <name evidence="1" type="ORF">SAMN04488508_11132</name>
</gene>
<dbReference type="Proteomes" id="UP000184432">
    <property type="component" value="Unassembled WGS sequence"/>
</dbReference>
<evidence type="ECO:0000313" key="2">
    <source>
        <dbReference type="Proteomes" id="UP000184432"/>
    </source>
</evidence>
<dbReference type="RefSeq" id="WP_073320949.1">
    <property type="nucleotide sequence ID" value="NZ_FQYP01000011.1"/>
</dbReference>
<proteinExistence type="predicted"/>
<reference evidence="2" key="1">
    <citation type="submission" date="2016-11" db="EMBL/GenBank/DDBJ databases">
        <authorList>
            <person name="Varghese N."/>
            <person name="Submissions S."/>
        </authorList>
    </citation>
    <scope>NUCLEOTIDE SEQUENCE [LARGE SCALE GENOMIC DNA]</scope>
    <source>
        <strain evidence="2">DSM 22623</strain>
    </source>
</reference>
<evidence type="ECO:0000313" key="1">
    <source>
        <dbReference type="EMBL" id="SHJ58640.1"/>
    </source>
</evidence>
<dbReference type="PROSITE" id="PS51257">
    <property type="entry name" value="PROKAR_LIPOPROTEIN"/>
    <property type="match status" value="1"/>
</dbReference>
<sequence>MRYLSILLLFTILLSGCKNETKKTDLYEDDVEVRDPKPAQTTSKPKIYSTTESIAYANGLKHWDKVKEIKFTFNVDRDTIHYERSWSWKPKKDLVTMTTDKDTITYNTTKIDSTNQKADQSFINDKYWLLAPFNLVWDKKSFATKHYVTSIAPISGKEMQKLTVIYRNQGGYTPGDAYDFYFEGDFVIKEWVFRQQNSEEPSLITSWEDYETFEGIKIAKTHKRNEGNWTLSFSNIEVLTE</sequence>
<organism evidence="1 2">
    <name type="scientific">Aquimarina spongiae</name>
    <dbReference type="NCBI Taxonomy" id="570521"/>
    <lineage>
        <taxon>Bacteria</taxon>
        <taxon>Pseudomonadati</taxon>
        <taxon>Bacteroidota</taxon>
        <taxon>Flavobacteriia</taxon>
        <taxon>Flavobacteriales</taxon>
        <taxon>Flavobacteriaceae</taxon>
        <taxon>Aquimarina</taxon>
    </lineage>
</organism>
<accession>A0A1M6KIC5</accession>
<dbReference type="STRING" id="570521.SAMN04488508_11132"/>
<dbReference type="AlphaFoldDB" id="A0A1M6KIC5"/>
<dbReference type="OrthoDB" id="892266at2"/>
<keyword evidence="2" id="KW-1185">Reference proteome</keyword>
<protein>
    <submittedName>
        <fullName evidence="1">Uncharacterized protein</fullName>
    </submittedName>
</protein>